<evidence type="ECO:0000313" key="2">
    <source>
        <dbReference type="Proteomes" id="UP001631969"/>
    </source>
</evidence>
<sequence>MKATKAAKLTIAMLLALLVVSVCALFFIQREERVTLLFAVSADGFDQAAYDHFSQTLAANASVSKHPLAELSQRQLNRYDSIYLDYNLKAAPELTGAVEKLSRYVEQGGHLFLENDFAADFPAALLGGSELVRMGSPTEISFEYPDVDLHLQNMQQVFRLFVDSFASQNQMTDSQAANGQLNALPGYDWGYGLKPTTAETLVRMNGASVMTANRYGKGTVLWSSALLPTHYYITGFDLASGMDPEKGFAEKQKQAVGSYQLTQGGTYFRFKNEAPLQPYFQFAFATANYQLRNAYLDYVSKEKLGYSITKIHGPYGRPAMAYQNHFEVASAYFHDEGIQWTELLRKYNQIPSFSIVRSSYEWNEWFENLTVHLNTGSTREPAFIGQLENSFYGSGVRMSSEGRALTLEKYPVPTQLGDKLDNPYRAYPALADLDGDGRTDLVVGSANGQLYLFRNLGSRPEDYADQRLPEGLAAPDSFGKKEPLLSISGKSLQLPSGYSAPALGDLNADGVLDLIVGDKDGRVWVAYGKQNLRFTEPVPLRAGGVEVRVESYAAPALGDYNGDGTLDLVVGDGLGRIYGYRGVPGKSGQWEKGQLLFTHSAHYASPAVRDMNGDGVPDIVTGSQDGDITVYIRSHGGSYTKQGTVNGATSNQVNTKALVGGHNSVPLWADLNHDGKEDLVVGQLEFGLPVPLDDPDFPYPGEVKKFVEYAKANKLELYPHLFFHSYLSDAQEKREIELHRQMFEKLGIPWTAMGTNQHTWRINNADRLQTLRNENEAGLWFNFGFRPPNNPMDPQYGQDYVWSMPFLLEDSKLARPMVLSSPNMIFRAKGSDYATEDIYRAYAALDMPIIYFDHIEYKLPGQTNLLLPYVTFLDQLRNTENYNFMTEPQLARSALTTLKTKVHVKQTYAAWLMDKVKNKLGKGAHLTLTLTADTSEVSDGLAGVYKFTPGVAIEAGKPYQGSPLGVDSQIYTRQNGTLYAGLGEPVKLTVDWSPAGLHLERSNVPFRWTEVRDGEVSLQLLDGGMQQAKIYSPTPLVISGDNLKIEQSEAGSGGLPGQTGQNGQTTPVGYTYTVTHFGEATTVTLKWAKD</sequence>
<dbReference type="EMBL" id="JBJURJ010000014">
    <property type="protein sequence ID" value="MFM9330617.1"/>
    <property type="molecule type" value="Genomic_DNA"/>
</dbReference>
<evidence type="ECO:0000313" key="1">
    <source>
        <dbReference type="EMBL" id="MFM9330617.1"/>
    </source>
</evidence>
<accession>A0ACC7P5K3</accession>
<proteinExistence type="predicted"/>
<protein>
    <submittedName>
        <fullName evidence="1">FG-GAP repeat domain-containing protein</fullName>
    </submittedName>
</protein>
<comment type="caution">
    <text evidence="1">The sequence shown here is derived from an EMBL/GenBank/DDBJ whole genome shotgun (WGS) entry which is preliminary data.</text>
</comment>
<organism evidence="1 2">
    <name type="scientific">Paenibacillus mesotrionivorans</name>
    <dbReference type="NCBI Taxonomy" id="3160968"/>
    <lineage>
        <taxon>Bacteria</taxon>
        <taxon>Bacillati</taxon>
        <taxon>Bacillota</taxon>
        <taxon>Bacilli</taxon>
        <taxon>Bacillales</taxon>
        <taxon>Paenibacillaceae</taxon>
        <taxon>Paenibacillus</taxon>
    </lineage>
</organism>
<reference evidence="1" key="1">
    <citation type="submission" date="2024-12" db="EMBL/GenBank/DDBJ databases">
        <authorList>
            <person name="Wu N."/>
        </authorList>
    </citation>
    <scope>NUCLEOTIDE SEQUENCE</scope>
    <source>
        <strain evidence="1">P15</strain>
    </source>
</reference>
<keyword evidence="2" id="KW-1185">Reference proteome</keyword>
<gene>
    <name evidence="1" type="ORF">ACI1P1_20205</name>
</gene>
<name>A0ACC7P5K3_9BACL</name>
<dbReference type="Proteomes" id="UP001631969">
    <property type="component" value="Unassembled WGS sequence"/>
</dbReference>